<comment type="caution">
    <text evidence="2">The sequence shown here is derived from an EMBL/GenBank/DDBJ whole genome shotgun (WGS) entry which is preliminary data.</text>
</comment>
<reference evidence="2 3" key="1">
    <citation type="submission" date="2015-06" db="EMBL/GenBank/DDBJ databases">
        <title>Survival trade-offs in plant roots during colonization by closely related pathogenic and mutualistic fungi.</title>
        <authorList>
            <person name="Hacquard S."/>
            <person name="Kracher B."/>
            <person name="Hiruma K."/>
            <person name="Weinman A."/>
            <person name="Muench P."/>
            <person name="Garrido Oter R."/>
            <person name="Ver Loren van Themaat E."/>
            <person name="Dallerey J.-F."/>
            <person name="Damm U."/>
            <person name="Henrissat B."/>
            <person name="Lespinet O."/>
            <person name="Thon M."/>
            <person name="Kemen E."/>
            <person name="McHardy A.C."/>
            <person name="Schulze-Lefert P."/>
            <person name="O'Connell R.J."/>
        </authorList>
    </citation>
    <scope>NUCLEOTIDE SEQUENCE [LARGE SCALE GENOMIC DNA]</scope>
    <source>
        <strain evidence="2 3">0861</strain>
    </source>
</reference>
<dbReference type="PANTHER" id="PTHR33112:SF10">
    <property type="entry name" value="TOL"/>
    <property type="match status" value="1"/>
</dbReference>
<accession>A0A166V569</accession>
<organism evidence="2 3">
    <name type="scientific">Colletotrichum tofieldiae</name>
    <dbReference type="NCBI Taxonomy" id="708197"/>
    <lineage>
        <taxon>Eukaryota</taxon>
        <taxon>Fungi</taxon>
        <taxon>Dikarya</taxon>
        <taxon>Ascomycota</taxon>
        <taxon>Pezizomycotina</taxon>
        <taxon>Sordariomycetes</taxon>
        <taxon>Hypocreomycetidae</taxon>
        <taxon>Glomerellales</taxon>
        <taxon>Glomerellaceae</taxon>
        <taxon>Colletotrichum</taxon>
        <taxon>Colletotrichum spaethianum species complex</taxon>
    </lineage>
</organism>
<dbReference type="Proteomes" id="UP000076552">
    <property type="component" value="Unassembled WGS sequence"/>
</dbReference>
<name>A0A166V569_9PEZI</name>
<evidence type="ECO:0000259" key="1">
    <source>
        <dbReference type="Pfam" id="PF06985"/>
    </source>
</evidence>
<dbReference type="InterPro" id="IPR010730">
    <property type="entry name" value="HET"/>
</dbReference>
<proteinExistence type="predicted"/>
<protein>
    <submittedName>
        <fullName evidence="2">TOL-like protein</fullName>
    </submittedName>
</protein>
<feature type="domain" description="Heterokaryon incompatibility" evidence="1">
    <location>
        <begin position="82"/>
        <end position="242"/>
    </location>
</feature>
<keyword evidence="3" id="KW-1185">Reference proteome</keyword>
<evidence type="ECO:0000313" key="2">
    <source>
        <dbReference type="EMBL" id="KZL74182.1"/>
    </source>
</evidence>
<evidence type="ECO:0000313" key="3">
    <source>
        <dbReference type="Proteomes" id="UP000076552"/>
    </source>
</evidence>
<dbReference type="AlphaFoldDB" id="A0A166V569"/>
<sequence length="515" mass="58893">MSDSGSLRSNSIQLGFPFQLDPGSDTHVDILLEWIKTCDDAHPSPTDELFLPTRLLAIGNEHVSRVRLVCSRHEEILKTDKYVALSHRWGLPDQQQPLEVKFVSATKENINKIMNEGVDDVDLPKTFRDAITITRKLKIKYLWIDSLCIIQKSGQGSDAEAKTDWEREAKLMEKVFSSAYLTIAASCADHKFHGFLQPRTRRQIVTMRSDDGAQFHVCEVIDNFDLDVEQGELNKRAWVLQERALSRRTIHFAHNQTYWECGEGIRCETFTKTENRKASFLGDSNFPHSVKAYKQGRQLQHYQGLYERYSALGLSYDTDRPIAIAGLEKRLMNAIESAGGFGIFQSNLHRDLLWQRRNSESTLKRIDFGALHQFRIPSWSWMAYSGEIRYMNVPFDDIRRAGNIQSPFATLSRGSSYADSGLGRPAELRAPIHTIVVEEPNWLILDEPERSPARPLKCVIIGESKHHKSEQPTNYVLVVSFSGKNEGEDIYERVGVAYLKPEEIVRQESMFVSIR</sequence>
<gene>
    <name evidence="2" type="ORF">CT0861_01775</name>
</gene>
<dbReference type="STRING" id="708197.A0A166V569"/>
<dbReference type="EMBL" id="LFIV01000035">
    <property type="protein sequence ID" value="KZL74182.1"/>
    <property type="molecule type" value="Genomic_DNA"/>
</dbReference>
<dbReference type="Pfam" id="PF06985">
    <property type="entry name" value="HET"/>
    <property type="match status" value="1"/>
</dbReference>
<dbReference type="PANTHER" id="PTHR33112">
    <property type="entry name" value="DOMAIN PROTEIN, PUTATIVE-RELATED"/>
    <property type="match status" value="1"/>
</dbReference>